<dbReference type="KEGG" id="mpe:MYPE8390"/>
<evidence type="ECO:0000313" key="2">
    <source>
        <dbReference type="EMBL" id="BAC44631.1"/>
    </source>
</evidence>
<evidence type="ECO:0008006" key="4">
    <source>
        <dbReference type="Google" id="ProtNLM"/>
    </source>
</evidence>
<keyword evidence="1" id="KW-0472">Membrane</keyword>
<keyword evidence="1" id="KW-0812">Transmembrane</keyword>
<feature type="transmembrane region" description="Helical" evidence="1">
    <location>
        <begin position="49"/>
        <end position="71"/>
    </location>
</feature>
<protein>
    <recommendedName>
        <fullName evidence="4">Peptidase S1 domain-containing protein</fullName>
    </recommendedName>
</protein>
<dbReference type="Proteomes" id="UP000002522">
    <property type="component" value="Chromosome"/>
</dbReference>
<dbReference type="EMBL" id="BA000026">
    <property type="protein sequence ID" value="BAC44631.1"/>
    <property type="molecule type" value="Genomic_DNA"/>
</dbReference>
<reference evidence="2 3" key="1">
    <citation type="journal article" date="2002" name="Nucleic Acids Res.">
        <title>The complete genomic sequence of Mycoplasma penetrans, an intracellular bacterial pathogen in humans.</title>
        <authorList>
            <person name="Sasaki Y."/>
            <person name="Ishikawa J."/>
            <person name="Yamashita A."/>
            <person name="Oshima K."/>
            <person name="Kenri T."/>
            <person name="Furuya K."/>
            <person name="Yoshino C."/>
            <person name="Horino A."/>
            <person name="Shiba T."/>
            <person name="Sasaki T."/>
            <person name="Hattori M."/>
        </authorList>
    </citation>
    <scope>NUCLEOTIDE SEQUENCE [LARGE SCALE GENOMIC DNA]</scope>
    <source>
        <strain evidence="2 3">HF-2</strain>
    </source>
</reference>
<dbReference type="InParanoid" id="Q8EUT1"/>
<evidence type="ECO:0000256" key="1">
    <source>
        <dbReference type="SAM" id="Phobius"/>
    </source>
</evidence>
<organism evidence="2 3">
    <name type="scientific">Malacoplasma penetrans (strain HF-2)</name>
    <name type="common">Mycoplasma penetrans</name>
    <dbReference type="NCBI Taxonomy" id="272633"/>
    <lineage>
        <taxon>Bacteria</taxon>
        <taxon>Bacillati</taxon>
        <taxon>Mycoplasmatota</taxon>
        <taxon>Mycoplasmoidales</taxon>
        <taxon>Mycoplasmoidaceae</taxon>
        <taxon>Malacoplasma</taxon>
    </lineage>
</organism>
<dbReference type="InterPro" id="IPR009003">
    <property type="entry name" value="Peptidase_S1_PA"/>
</dbReference>
<gene>
    <name evidence="2" type="ordered locus">MYPE8390</name>
</gene>
<dbReference type="SUPFAM" id="SSF50494">
    <property type="entry name" value="Trypsin-like serine proteases"/>
    <property type="match status" value="1"/>
</dbReference>
<evidence type="ECO:0000313" key="3">
    <source>
        <dbReference type="Proteomes" id="UP000002522"/>
    </source>
</evidence>
<proteinExistence type="predicted"/>
<keyword evidence="3" id="KW-1185">Reference proteome</keyword>
<sequence>MNYQNNRSVRDIYPDDLEYGYDDGYEYGYEDLNIPNNNKKPRKNFFKKLIVAGSISALVVGGVAAVSFSIANIITSRSTSKDDVKTGEQTSLSYNTSSSANYWISQRTVSLLFGYSYSSSSNGFPLPSRNESGSTAGTGWIYQADQSSNTFYIATNLHVANILSFLGHSVTSYSEESSSYVTNTYSTSNFQAYVGIAIGLTENVNNYSNTIAYFPVSKPEVVYTTTSDSNFNNLFNKTISTSSANSQNSASAKNYYGVGRSTTNGQSLAEKFYGAVDIAVLKYTINPNTYTTSSGIRSNQNDNLDSSSKSTYITTFKDWISTYFNNPTTIYTDYIDQLSSLSTQKLYMAGFPAYNSQTHDTGSSLSDITWLGFSDFTVATSVNGSSNSSLSTLNYDGNEYLSNNSSSYLNSPIAFYSSSSSDSSSGSSTTNDYTDYNYISIGVSSYLEASSFSGSSGSPVVIQDSNGSFKIAGIYWGGVYFGSSSSSYKKGIMTWFSTNSYKLGSSTISYNLTTYISSAISSSSPSTSETD</sequence>
<dbReference type="STRING" id="272633.gene:10731961"/>
<dbReference type="AlphaFoldDB" id="Q8EUT1"/>
<dbReference type="RefSeq" id="WP_011077660.1">
    <property type="nucleotide sequence ID" value="NC_004432.1"/>
</dbReference>
<keyword evidence="1" id="KW-1133">Transmembrane helix</keyword>
<name>Q8EUT1_MALP2</name>
<dbReference type="HOGENOM" id="CLU_554148_0_0_14"/>
<accession>Q8EUT1</accession>